<organism evidence="1 2">
    <name type="scientific">Alternaria alternata</name>
    <name type="common">Alternaria rot fungus</name>
    <name type="synonym">Torula alternata</name>
    <dbReference type="NCBI Taxonomy" id="5599"/>
    <lineage>
        <taxon>Eukaryota</taxon>
        <taxon>Fungi</taxon>
        <taxon>Dikarya</taxon>
        <taxon>Ascomycota</taxon>
        <taxon>Pezizomycotina</taxon>
        <taxon>Dothideomycetes</taxon>
        <taxon>Pleosporomycetidae</taxon>
        <taxon>Pleosporales</taxon>
        <taxon>Pleosporineae</taxon>
        <taxon>Pleosporaceae</taxon>
        <taxon>Alternaria</taxon>
        <taxon>Alternaria sect. Alternaria</taxon>
        <taxon>Alternaria alternata complex</taxon>
    </lineage>
</organism>
<protein>
    <submittedName>
        <fullName evidence="1">Uncharacterized protein</fullName>
    </submittedName>
</protein>
<dbReference type="AlphaFoldDB" id="A0A177DWI2"/>
<dbReference type="PANTHER" id="PTHR36587:SF2">
    <property type="entry name" value="EXPRESSION SITE-ASSOCIATED GENE 3 (ESAG3)-LIKE PROTEIN"/>
    <property type="match status" value="1"/>
</dbReference>
<dbReference type="EMBL" id="KV441472">
    <property type="protein sequence ID" value="OAG23818.1"/>
    <property type="molecule type" value="Genomic_DNA"/>
</dbReference>
<dbReference type="KEGG" id="aalt:CC77DRAFT_1017451"/>
<dbReference type="GeneID" id="29109998"/>
<keyword evidence="2" id="KW-1185">Reference proteome</keyword>
<accession>A0A177DWI2</accession>
<proteinExistence type="predicted"/>
<dbReference type="RefSeq" id="XP_018389239.1">
    <property type="nucleotide sequence ID" value="XM_018524404.1"/>
</dbReference>
<sequence length="493" mass="55611">MPRPRTLAAGIVAFATLIFLWTALHLGSLDAIRGATAQDALTSSLKESRLHLLIVATSSGLDLCRLLLSASILSYPTPVLIDWAGEGAFNAAETHLAKIAGPLRYLENLTTIQDNDIVLLLDGFDITFQLSPDVLLKRYFEETATANERLIAKYGKSHMRKHNMHNSILFGPDKTCFPEDIQRLACWVVPQSPLQPDAFGPYTDGWGDMLHARPRWLNSGTIIGPAAEMRDMFRATQEKIHKTYDPEYVLRNSDQKYFADVWGDQEYSRILSHEDVPYGIPQEVQEAGLPVLEEGQKTEYHIGLDYRSSLFQTAAGYRNYIAWMTTNRSSFPSTSTSVEPYRIDLQEDVLQSKKPFAAISDDAALQKTSWRNVSLGFNTVTGQAFPLLHFTGDKSFRDTWWPRMWYFEEAERLQRASAQIHDPQIGSDLIDGVSWTKNIPYDETERKIEEKSGAWSDQGEALSWEALCGSHERALYSAESGPEDVSFAEIIYH</sequence>
<evidence type="ECO:0000313" key="1">
    <source>
        <dbReference type="EMBL" id="OAG23818.1"/>
    </source>
</evidence>
<reference evidence="1 2" key="1">
    <citation type="submission" date="2016-05" db="EMBL/GenBank/DDBJ databases">
        <title>Comparative analysis of secretome profiles of manganese(II)-oxidizing ascomycete fungi.</title>
        <authorList>
            <consortium name="DOE Joint Genome Institute"/>
            <person name="Zeiner C.A."/>
            <person name="Purvine S.O."/>
            <person name="Zink E.M."/>
            <person name="Wu S."/>
            <person name="Pasa-Tolic L."/>
            <person name="Chaput D.L."/>
            <person name="Haridas S."/>
            <person name="Grigoriev I.V."/>
            <person name="Santelli C.M."/>
            <person name="Hansel C.M."/>
        </authorList>
    </citation>
    <scope>NUCLEOTIDE SEQUENCE [LARGE SCALE GENOMIC DNA]</scope>
    <source>
        <strain evidence="1 2">SRC1lrK2f</strain>
    </source>
</reference>
<dbReference type="CDD" id="cd22997">
    <property type="entry name" value="GT_LH"/>
    <property type="match status" value="1"/>
</dbReference>
<dbReference type="PANTHER" id="PTHR36587">
    <property type="entry name" value="EXPRESSION SITE-ASSOCIATED GENE 3 (ESAG3)-LIKE PROTEIN"/>
    <property type="match status" value="1"/>
</dbReference>
<dbReference type="OMA" id="HVAIEYE"/>
<evidence type="ECO:0000313" key="2">
    <source>
        <dbReference type="Proteomes" id="UP000077248"/>
    </source>
</evidence>
<gene>
    <name evidence="1" type="ORF">CC77DRAFT_1017451</name>
</gene>
<dbReference type="VEuPathDB" id="FungiDB:CC77DRAFT_1017451"/>
<dbReference type="Proteomes" id="UP000077248">
    <property type="component" value="Unassembled WGS sequence"/>
</dbReference>
<name>A0A177DWI2_ALTAL</name>